<reference evidence="4 5" key="1">
    <citation type="submission" date="2015-01" db="EMBL/GenBank/DDBJ databases">
        <title>The Genome Sequence of Capronia semiimmersa CBS27337.</title>
        <authorList>
            <consortium name="The Broad Institute Genomics Platform"/>
            <person name="Cuomo C."/>
            <person name="de Hoog S."/>
            <person name="Gorbushina A."/>
            <person name="Stielow B."/>
            <person name="Teixiera M."/>
            <person name="Abouelleil A."/>
            <person name="Chapman S.B."/>
            <person name="Priest M."/>
            <person name="Young S.K."/>
            <person name="Wortman J."/>
            <person name="Nusbaum C."/>
            <person name="Birren B."/>
        </authorList>
    </citation>
    <scope>NUCLEOTIDE SEQUENCE [LARGE SCALE GENOMIC DNA]</scope>
    <source>
        <strain evidence="4 5">CBS 27337</strain>
    </source>
</reference>
<dbReference type="PANTHER" id="PTHR22935">
    <property type="entry name" value="PENICILLIN-BINDING PROTEIN"/>
    <property type="match status" value="1"/>
</dbReference>
<sequence>MPSTPATITLAFAFATSVLGDFLGPTYPAPTDLAANGSHVSAAWSNLSSTLNGYIADSATNLTGPSGLKNLTFSVGMFSIHDPSAAATLQYHHTSAEIANSTAGLKKVDGNSIYRVASITKLITTFAGMLELKESDWDRPITDFVPTLAAYAAAHPAGDDLTGTVEWSKVTLAALASQIAGTPRDVSPLDPGDYLLLDPVGTLLESFGLPPPDLSDPVAVPPCLVSLLSGNLSCSNNQYAIGAEARPPLFLPWTSPAYTDYGFMLLGAAIANITGRSFHDVYSQSIFNPLGMSSTHSNVPDPSQYSQYVIPGNVSTAALTPESVLDVSIPSGGIFSTTNDLAKLGTAILNSTLLESDQTRKWMKPVSHTAMFEYSVGKPWEIYRYTHPRSGLVTDLYTKLGDSGYYSGYLVLIPDFDAGFSIITASSLTQRTALTSLLADIVAELVLPGLTAQAEAEASETFVGTYVSQDDSLNSTLTLAIGPTSEPGLVITRFTSNGTDVLQSQALGTGPIRLLHSISDRPNGRIAFRASPAKTPSGGLFARGLNENIDWLSGDSPTYGGIGVRLFVFNIASNGNATAVSPEAWRVKLVKTS</sequence>
<dbReference type="PANTHER" id="PTHR22935:SF97">
    <property type="entry name" value="BETA-LACTAMASE-RELATED DOMAIN-CONTAINING PROTEIN"/>
    <property type="match status" value="1"/>
</dbReference>
<gene>
    <name evidence="4" type="ORF">PV04_00233</name>
</gene>
<dbReference type="STRING" id="5601.A0A0D2GI71"/>
<protein>
    <submittedName>
        <fullName evidence="4">Uncharacterized protein</fullName>
    </submittedName>
</protein>
<feature type="domain" description="Beta-lactamase-related" evidence="2">
    <location>
        <begin position="105"/>
        <end position="428"/>
    </location>
</feature>
<dbReference type="HOGENOM" id="CLU_019706_0_0_1"/>
<accession>A0A0D2GI71</accession>
<dbReference type="EMBL" id="KN846956">
    <property type="protein sequence ID" value="KIW72009.1"/>
    <property type="molecule type" value="Genomic_DNA"/>
</dbReference>
<feature type="signal peptide" evidence="1">
    <location>
        <begin position="1"/>
        <end position="20"/>
    </location>
</feature>
<dbReference type="InterPro" id="IPR012338">
    <property type="entry name" value="Beta-lactam/transpept-like"/>
</dbReference>
<evidence type="ECO:0000259" key="3">
    <source>
        <dbReference type="Pfam" id="PF26335"/>
    </source>
</evidence>
<organism evidence="4 5">
    <name type="scientific">Phialophora macrospora</name>
    <dbReference type="NCBI Taxonomy" id="1851006"/>
    <lineage>
        <taxon>Eukaryota</taxon>
        <taxon>Fungi</taxon>
        <taxon>Dikarya</taxon>
        <taxon>Ascomycota</taxon>
        <taxon>Pezizomycotina</taxon>
        <taxon>Eurotiomycetes</taxon>
        <taxon>Chaetothyriomycetidae</taxon>
        <taxon>Chaetothyriales</taxon>
        <taxon>Herpotrichiellaceae</taxon>
        <taxon>Phialophora</taxon>
    </lineage>
</organism>
<dbReference type="InterPro" id="IPR051478">
    <property type="entry name" value="Beta-lactamase-like_AB/R"/>
</dbReference>
<name>A0A0D2GI71_9EURO</name>
<dbReference type="InterPro" id="IPR058664">
    <property type="entry name" value="ARB_00930-like_C"/>
</dbReference>
<dbReference type="Gene3D" id="3.40.710.10">
    <property type="entry name" value="DD-peptidase/beta-lactamase superfamily"/>
    <property type="match status" value="1"/>
</dbReference>
<dbReference type="Pfam" id="PF00144">
    <property type="entry name" value="Beta-lactamase"/>
    <property type="match status" value="1"/>
</dbReference>
<dbReference type="Proteomes" id="UP000054266">
    <property type="component" value="Unassembled WGS sequence"/>
</dbReference>
<feature type="domain" description="Beta-lactamase-like ARB-00930-like C-terminal" evidence="3">
    <location>
        <begin position="454"/>
        <end position="592"/>
    </location>
</feature>
<evidence type="ECO:0000259" key="2">
    <source>
        <dbReference type="Pfam" id="PF00144"/>
    </source>
</evidence>
<dbReference type="InterPro" id="IPR001466">
    <property type="entry name" value="Beta-lactam-related"/>
</dbReference>
<dbReference type="AlphaFoldDB" id="A0A0D2GI71"/>
<dbReference type="SUPFAM" id="SSF56601">
    <property type="entry name" value="beta-lactamase/transpeptidase-like"/>
    <property type="match status" value="1"/>
</dbReference>
<evidence type="ECO:0000313" key="5">
    <source>
        <dbReference type="Proteomes" id="UP000054266"/>
    </source>
</evidence>
<evidence type="ECO:0000256" key="1">
    <source>
        <dbReference type="SAM" id="SignalP"/>
    </source>
</evidence>
<keyword evidence="5" id="KW-1185">Reference proteome</keyword>
<dbReference type="Pfam" id="PF26335">
    <property type="entry name" value="ARB_00930_C"/>
    <property type="match status" value="1"/>
</dbReference>
<proteinExistence type="predicted"/>
<evidence type="ECO:0000313" key="4">
    <source>
        <dbReference type="EMBL" id="KIW72009.1"/>
    </source>
</evidence>
<feature type="chain" id="PRO_5002242517" evidence="1">
    <location>
        <begin position="21"/>
        <end position="593"/>
    </location>
</feature>
<keyword evidence="1" id="KW-0732">Signal</keyword>